<sequence>MVKNNLLRVTKEAKTKNSVPTPKKKISKEAKTVQSVPLLKNKLQIILKKKQSSQSTKSEIKQTTPSKKKSSEQPAIQKTPSQSLTECENPPRRTSPRFKNRSEERDHTVEKSTPTRSSLRKRKV</sequence>
<feature type="compositionally biased region" description="Basic and acidic residues" evidence="1">
    <location>
        <begin position="100"/>
        <end position="110"/>
    </location>
</feature>
<evidence type="ECO:0000313" key="3">
    <source>
        <dbReference type="Proteomes" id="UP000316621"/>
    </source>
</evidence>
<keyword evidence="3" id="KW-1185">Reference proteome</keyword>
<dbReference type="EMBL" id="CM010715">
    <property type="protein sequence ID" value="RZC43652.1"/>
    <property type="molecule type" value="Genomic_DNA"/>
</dbReference>
<accession>A0A4Y7I7I8</accession>
<feature type="region of interest" description="Disordered" evidence="1">
    <location>
        <begin position="48"/>
        <end position="124"/>
    </location>
</feature>
<dbReference type="AlphaFoldDB" id="A0A4Y7I7I8"/>
<feature type="compositionally biased region" description="Low complexity" evidence="1">
    <location>
        <begin position="48"/>
        <end position="64"/>
    </location>
</feature>
<feature type="compositionally biased region" description="Polar residues" evidence="1">
    <location>
        <begin position="72"/>
        <end position="86"/>
    </location>
</feature>
<organism evidence="2 3">
    <name type="scientific">Papaver somniferum</name>
    <name type="common">Opium poppy</name>
    <dbReference type="NCBI Taxonomy" id="3469"/>
    <lineage>
        <taxon>Eukaryota</taxon>
        <taxon>Viridiplantae</taxon>
        <taxon>Streptophyta</taxon>
        <taxon>Embryophyta</taxon>
        <taxon>Tracheophyta</taxon>
        <taxon>Spermatophyta</taxon>
        <taxon>Magnoliopsida</taxon>
        <taxon>Ranunculales</taxon>
        <taxon>Papaveraceae</taxon>
        <taxon>Papaveroideae</taxon>
        <taxon>Papaver</taxon>
    </lineage>
</organism>
<reference evidence="2 3" key="1">
    <citation type="journal article" date="2018" name="Science">
        <title>The opium poppy genome and morphinan production.</title>
        <authorList>
            <person name="Guo L."/>
            <person name="Winzer T."/>
            <person name="Yang X."/>
            <person name="Li Y."/>
            <person name="Ning Z."/>
            <person name="He Z."/>
            <person name="Teodor R."/>
            <person name="Lu Y."/>
            <person name="Bowser T.A."/>
            <person name="Graham I.A."/>
            <person name="Ye K."/>
        </authorList>
    </citation>
    <scope>NUCLEOTIDE SEQUENCE [LARGE SCALE GENOMIC DNA]</scope>
    <source>
        <strain evidence="3">cv. HN1</strain>
        <tissue evidence="2">Leaves</tissue>
    </source>
</reference>
<name>A0A4Y7I7I8_PAPSO</name>
<dbReference type="Proteomes" id="UP000316621">
    <property type="component" value="Chromosome 1"/>
</dbReference>
<gene>
    <name evidence="2" type="ORF">C5167_036599</name>
</gene>
<dbReference type="Gramene" id="RZC43652">
    <property type="protein sequence ID" value="RZC43652"/>
    <property type="gene ID" value="C5167_036599"/>
</dbReference>
<feature type="region of interest" description="Disordered" evidence="1">
    <location>
        <begin position="1"/>
        <end position="31"/>
    </location>
</feature>
<proteinExistence type="predicted"/>
<evidence type="ECO:0000313" key="2">
    <source>
        <dbReference type="EMBL" id="RZC43652.1"/>
    </source>
</evidence>
<protein>
    <submittedName>
        <fullName evidence="2">Uncharacterized protein</fullName>
    </submittedName>
</protein>
<evidence type="ECO:0000256" key="1">
    <source>
        <dbReference type="SAM" id="MobiDB-lite"/>
    </source>
</evidence>